<sequence>MDVFTTTILPSFQVMPYATPAAIGVLSFSMFFMKKFISDNKKRNARLPSVPEVPGWPVIGNLLQLKEKKLHKTFTSWVEIHGPIYSIRTGSSTIAVLNSNDVAKEAMVTRYSSISTRKLSKALTVLTQDKCMVATSDYDEFHKMVKRCILTSVLGTNAQRRHRCHRDTLIENISNRLHAHVDTSPDEAVNFREIFESGLFGIALKEALGKDVQSVYVDEFGSSLSREEIFKVLVLDPMEGAIDVDWRDFFPYLSWIPNKRWELNIQQMHLRRQAVMNALMKEQKKRIALGEELNSYLDFLLSEGTLTEKQISMLVWEAIIEASDTTLITNEWAIYELAKNPNCQDMLFQQIQIVCRSEKTTEEHLSQLPYLNAVFHETIRKHSPVPVIPLRYAHEDTELGGYYIPAGSEIAINIYGCNMDKKQWIKPEEWKPERFLDGKYDPKDLHKTIGFGAGKRACAGALQALLVGCTSIGRLIQEFEWRLRDGEEDNVAIVGLTTRKLQPLHAIIKPRT</sequence>
<evidence type="ECO:0000256" key="4">
    <source>
        <dbReference type="ARBA" id="ARBA00022989"/>
    </source>
</evidence>
<dbReference type="CDD" id="cd11075">
    <property type="entry name" value="CYP77_89"/>
    <property type="match status" value="1"/>
</dbReference>
<evidence type="ECO:0000256" key="6">
    <source>
        <dbReference type="RuleBase" id="RU000461"/>
    </source>
</evidence>
<evidence type="ECO:0008006" key="9">
    <source>
        <dbReference type="Google" id="ProtNLM"/>
    </source>
</evidence>
<name>A0ABQ9LF46_HEVBR</name>
<keyword evidence="8" id="KW-1185">Reference proteome</keyword>
<protein>
    <recommendedName>
        <fullName evidence="9">Ent-kaurene oxidase</fullName>
    </recommendedName>
</protein>
<keyword evidence="6" id="KW-0503">Monooxygenase</keyword>
<dbReference type="PANTHER" id="PTHR47283">
    <property type="entry name" value="ENT-KAURENE OXIDASE, CHLOROPLASTIC"/>
    <property type="match status" value="1"/>
</dbReference>
<organism evidence="7 8">
    <name type="scientific">Hevea brasiliensis</name>
    <name type="common">Para rubber tree</name>
    <name type="synonym">Siphonia brasiliensis</name>
    <dbReference type="NCBI Taxonomy" id="3981"/>
    <lineage>
        <taxon>Eukaryota</taxon>
        <taxon>Viridiplantae</taxon>
        <taxon>Streptophyta</taxon>
        <taxon>Embryophyta</taxon>
        <taxon>Tracheophyta</taxon>
        <taxon>Spermatophyta</taxon>
        <taxon>Magnoliopsida</taxon>
        <taxon>eudicotyledons</taxon>
        <taxon>Gunneridae</taxon>
        <taxon>Pentapetalae</taxon>
        <taxon>rosids</taxon>
        <taxon>fabids</taxon>
        <taxon>Malpighiales</taxon>
        <taxon>Euphorbiaceae</taxon>
        <taxon>Crotonoideae</taxon>
        <taxon>Micrandreae</taxon>
        <taxon>Hevea</taxon>
    </lineage>
</organism>
<keyword evidence="4" id="KW-1133">Transmembrane helix</keyword>
<evidence type="ECO:0000256" key="3">
    <source>
        <dbReference type="ARBA" id="ARBA00022692"/>
    </source>
</evidence>
<dbReference type="EMBL" id="JARPOI010000012">
    <property type="protein sequence ID" value="KAJ9166170.1"/>
    <property type="molecule type" value="Genomic_DNA"/>
</dbReference>
<dbReference type="Pfam" id="PF00067">
    <property type="entry name" value="p450"/>
    <property type="match status" value="1"/>
</dbReference>
<keyword evidence="5" id="KW-0472">Membrane</keyword>
<evidence type="ECO:0000313" key="7">
    <source>
        <dbReference type="EMBL" id="KAJ9166170.1"/>
    </source>
</evidence>
<dbReference type="InterPro" id="IPR001128">
    <property type="entry name" value="Cyt_P450"/>
</dbReference>
<dbReference type="Proteomes" id="UP001174677">
    <property type="component" value="Chromosome 12"/>
</dbReference>
<proteinExistence type="inferred from homology"/>
<evidence type="ECO:0000256" key="5">
    <source>
        <dbReference type="ARBA" id="ARBA00023136"/>
    </source>
</evidence>
<dbReference type="InterPro" id="IPR002401">
    <property type="entry name" value="Cyt_P450_E_grp-I"/>
</dbReference>
<accession>A0ABQ9LF46</accession>
<dbReference type="PANTHER" id="PTHR47283:SF1">
    <property type="entry name" value="ENT-KAURENE OXIDASE, CHLOROPLASTIC"/>
    <property type="match status" value="1"/>
</dbReference>
<comment type="subcellular location">
    <subcellularLocation>
        <location evidence="1">Membrane</location>
        <topology evidence="1">Single-pass membrane protein</topology>
    </subcellularLocation>
</comment>
<keyword evidence="3" id="KW-0812">Transmembrane</keyword>
<reference evidence="7 8" key="1">
    <citation type="journal article" date="2023" name="Plant Biotechnol. J.">
        <title>Chromosome-level wild Hevea brasiliensis genome provides new tools for genomic-assisted breeding and valuable loci to elevate rubber yield.</title>
        <authorList>
            <person name="Cheng H."/>
            <person name="Song X."/>
            <person name="Hu Y."/>
            <person name="Wu T."/>
            <person name="Yang Q."/>
            <person name="An Z."/>
            <person name="Feng S."/>
            <person name="Deng Z."/>
            <person name="Wu W."/>
            <person name="Zeng X."/>
            <person name="Tu M."/>
            <person name="Wang X."/>
            <person name="Huang H."/>
        </authorList>
    </citation>
    <scope>NUCLEOTIDE SEQUENCE [LARGE SCALE GENOMIC DNA]</scope>
    <source>
        <strain evidence="7">MT/VB/25A 57/8</strain>
    </source>
</reference>
<keyword evidence="6" id="KW-0479">Metal-binding</keyword>
<evidence type="ECO:0000256" key="2">
    <source>
        <dbReference type="ARBA" id="ARBA00010617"/>
    </source>
</evidence>
<dbReference type="InterPro" id="IPR044225">
    <property type="entry name" value="KO_chloroplastic"/>
</dbReference>
<dbReference type="InterPro" id="IPR017972">
    <property type="entry name" value="Cyt_P450_CS"/>
</dbReference>
<comment type="similarity">
    <text evidence="2 6">Belongs to the cytochrome P450 family.</text>
</comment>
<gene>
    <name evidence="7" type="ORF">P3X46_020954</name>
</gene>
<dbReference type="Gene3D" id="1.10.630.10">
    <property type="entry name" value="Cytochrome P450"/>
    <property type="match status" value="1"/>
</dbReference>
<dbReference type="SUPFAM" id="SSF48264">
    <property type="entry name" value="Cytochrome P450"/>
    <property type="match status" value="1"/>
</dbReference>
<keyword evidence="6" id="KW-0560">Oxidoreductase</keyword>
<keyword evidence="6" id="KW-0408">Iron</keyword>
<dbReference type="PRINTS" id="PR00463">
    <property type="entry name" value="EP450I"/>
</dbReference>
<evidence type="ECO:0000256" key="1">
    <source>
        <dbReference type="ARBA" id="ARBA00004167"/>
    </source>
</evidence>
<dbReference type="InterPro" id="IPR036396">
    <property type="entry name" value="Cyt_P450_sf"/>
</dbReference>
<keyword evidence="6" id="KW-0349">Heme</keyword>
<dbReference type="PROSITE" id="PS00086">
    <property type="entry name" value="CYTOCHROME_P450"/>
    <property type="match status" value="1"/>
</dbReference>
<comment type="caution">
    <text evidence="7">The sequence shown here is derived from an EMBL/GenBank/DDBJ whole genome shotgun (WGS) entry which is preliminary data.</text>
</comment>
<evidence type="ECO:0000313" key="8">
    <source>
        <dbReference type="Proteomes" id="UP001174677"/>
    </source>
</evidence>